<comment type="caution">
    <text evidence="2">The sequence shown here is derived from an EMBL/GenBank/DDBJ whole genome shotgun (WGS) entry which is preliminary data.</text>
</comment>
<dbReference type="GeneID" id="22911756"/>
<dbReference type="Proteomes" id="UP000019763">
    <property type="component" value="Unassembled WGS sequence"/>
</dbReference>
<dbReference type="EMBL" id="AFNH02000369">
    <property type="protein sequence ID" value="EZG73992.1"/>
    <property type="molecule type" value="Genomic_DNA"/>
</dbReference>
<organism evidence="2 3">
    <name type="scientific">Gregarina niphandrodes</name>
    <name type="common">Septate eugregarine</name>
    <dbReference type="NCBI Taxonomy" id="110365"/>
    <lineage>
        <taxon>Eukaryota</taxon>
        <taxon>Sar</taxon>
        <taxon>Alveolata</taxon>
        <taxon>Apicomplexa</taxon>
        <taxon>Conoidasida</taxon>
        <taxon>Gregarinasina</taxon>
        <taxon>Eugregarinorida</taxon>
        <taxon>Gregarinidae</taxon>
        <taxon>Gregarina</taxon>
    </lineage>
</organism>
<gene>
    <name evidence="2" type="ORF">GNI_047810</name>
</gene>
<keyword evidence="3" id="KW-1185">Reference proteome</keyword>
<protein>
    <submittedName>
        <fullName evidence="2">Uncharacterized protein</fullName>
    </submittedName>
</protein>
<proteinExistence type="predicted"/>
<evidence type="ECO:0000256" key="1">
    <source>
        <dbReference type="SAM" id="MobiDB-lite"/>
    </source>
</evidence>
<evidence type="ECO:0000313" key="3">
    <source>
        <dbReference type="Proteomes" id="UP000019763"/>
    </source>
</evidence>
<feature type="region of interest" description="Disordered" evidence="1">
    <location>
        <begin position="499"/>
        <end position="520"/>
    </location>
</feature>
<dbReference type="AlphaFoldDB" id="A0A023B9U4"/>
<feature type="compositionally biased region" description="Basic residues" evidence="1">
    <location>
        <begin position="508"/>
        <end position="520"/>
    </location>
</feature>
<sequence length="520" mass="59125">MCRPPRCNRIKKEYFTFRLAIFVRPLASSVTGQWNEEWDQYLMSELDPGESLDALDALDEESLMMTPVTVAPVTVAPVTVTPVTYEWNEEWDQYLTNDQNAGGLDIVNDFNPDWYLLDDQDSGEAGMLDSLEVDWELFATEAAPNVTVDQRCEELGPFPTQHSLEVQGQVLVSSEAVQQVDAKSFMTRTDQQNMRAADIMNIGPFMMNEEGGGIQGQSAAVSRLEEEPALRAFVGTVIQECVIAEQKAAKLYGKEWLDREGFMPEEGKRQVAEYVVGWLGRVDLGALGHRVAKPDFSLVGWRWVHLVGFIRDRLDPRVVDDFVTRAQQVIPRPAGVSSLWYLATVLRFLRTDADLNTHLTWWLPSDDSGWWSLVCLYCDVFPYDFGQLPEWQSSRQKLAAVCWITHWLKKGADNFRSKGDRRRLPDKPWHHRVFRFVREALGDRTFGQLGALFKPRLPLPPYVRLSDTEAMIVLLRHSTIDSGRAEVFFGQFDLASGLAAEPEGAGPPRKRSKRTKHKVR</sequence>
<reference evidence="2" key="1">
    <citation type="submission" date="2013-12" db="EMBL/GenBank/DDBJ databases">
        <authorList>
            <person name="Omoto C.K."/>
            <person name="Sibley D."/>
            <person name="Venepally P."/>
            <person name="Hadjithomas M."/>
            <person name="Karamycheva S."/>
            <person name="Brunk B."/>
            <person name="Roos D."/>
            <person name="Caler E."/>
            <person name="Lorenzi H."/>
        </authorList>
    </citation>
    <scope>NUCLEOTIDE SEQUENCE</scope>
</reference>
<evidence type="ECO:0000313" key="2">
    <source>
        <dbReference type="EMBL" id="EZG73992.1"/>
    </source>
</evidence>
<accession>A0A023B9U4</accession>
<name>A0A023B9U4_GRENI</name>
<dbReference type="VEuPathDB" id="CryptoDB:GNI_047810"/>
<dbReference type="RefSeq" id="XP_011129634.1">
    <property type="nucleotide sequence ID" value="XM_011131332.1"/>
</dbReference>